<dbReference type="RefSeq" id="WP_125693485.1">
    <property type="nucleotide sequence ID" value="NZ_JBHSSK010000014.1"/>
</dbReference>
<proteinExistence type="predicted"/>
<reference evidence="3" key="1">
    <citation type="journal article" date="2019" name="Int. J. Syst. Evol. Microbiol.">
        <title>The Global Catalogue of Microorganisms (GCM) 10K type strain sequencing project: providing services to taxonomists for standard genome sequencing and annotation.</title>
        <authorList>
            <consortium name="The Broad Institute Genomics Platform"/>
            <consortium name="The Broad Institute Genome Sequencing Center for Infectious Disease"/>
            <person name="Wu L."/>
            <person name="Ma J."/>
        </authorList>
    </citation>
    <scope>NUCLEOTIDE SEQUENCE [LARGE SCALE GENOMIC DNA]</scope>
    <source>
        <strain evidence="3">CCM 8905</strain>
    </source>
</reference>
<evidence type="ECO:0000313" key="2">
    <source>
        <dbReference type="EMBL" id="MFC6206855.1"/>
    </source>
</evidence>
<keyword evidence="3" id="KW-1185">Reference proteome</keyword>
<sequence>MKIDFAMLTAKDILKLRLLTFINDHGQRFSLTAFATAADVSYSRAYHVLLNLRTDLLVLDGTTSLSKDHLETMVSMDTYRHWLYLQSIPYQALLATITSQSQETADFCARHDISLSTFNRRMRPMKLQLAQYNLQLTASPLQVVGDEALIQLFYFMLFTTTLTPVVGLPRLAKRLVTLHDELVQTYQSSRLYQDSASLAQRRDLMITIALLRLEQGHRFEALRFPLAHLTDLRALAEQMQAQLGDSPQEVLTELATLDYLLTSSPYFVRALQPQAMARLYRGLKQHGGFYQLAPGVTELEDYASGADWFANWLFALCQFMLLFRVDPLLRPEITALYRPTPASMAAALALADSMGRLYPGQVGPADLRLVQRYLSKYTNGLTLTAAKVEILVTYDMIGVTTDIFNRLLSGIVHLTLLTNQTVIDQTHRDNYLVVYGIDPLAAEFAQRHQLEAFHWVKELEYGENLDRLIRTLRHHELSLFALDFNNRSSQIAHRDGVNGG</sequence>
<dbReference type="Gene3D" id="1.10.10.10">
    <property type="entry name" value="Winged helix-like DNA-binding domain superfamily/Winged helix DNA-binding domain"/>
    <property type="match status" value="1"/>
</dbReference>
<dbReference type="Proteomes" id="UP001596254">
    <property type="component" value="Unassembled WGS sequence"/>
</dbReference>
<protein>
    <submittedName>
        <fullName evidence="2">Helix-turn-helix domain-containing protein</fullName>
    </submittedName>
</protein>
<evidence type="ECO:0000313" key="3">
    <source>
        <dbReference type="Proteomes" id="UP001596254"/>
    </source>
</evidence>
<feature type="domain" description="Mga helix-turn-helix" evidence="1">
    <location>
        <begin position="75"/>
        <end position="158"/>
    </location>
</feature>
<dbReference type="Pfam" id="PF05043">
    <property type="entry name" value="Mga"/>
    <property type="match status" value="1"/>
</dbReference>
<gene>
    <name evidence="2" type="ORF">ACFP1G_05100</name>
</gene>
<organism evidence="2 3">
    <name type="scientific">Levilactobacillus tongjiangensis</name>
    <dbReference type="NCBI Taxonomy" id="2486023"/>
    <lineage>
        <taxon>Bacteria</taxon>
        <taxon>Bacillati</taxon>
        <taxon>Bacillota</taxon>
        <taxon>Bacilli</taxon>
        <taxon>Lactobacillales</taxon>
        <taxon>Lactobacillaceae</taxon>
        <taxon>Levilactobacillus</taxon>
    </lineage>
</organism>
<comment type="caution">
    <text evidence="2">The sequence shown here is derived from an EMBL/GenBank/DDBJ whole genome shotgun (WGS) entry which is preliminary data.</text>
</comment>
<dbReference type="InterPro" id="IPR036388">
    <property type="entry name" value="WH-like_DNA-bd_sf"/>
</dbReference>
<name>A0ABW1SQT3_9LACO</name>
<evidence type="ECO:0000259" key="1">
    <source>
        <dbReference type="Pfam" id="PF05043"/>
    </source>
</evidence>
<accession>A0ABW1SQT3</accession>
<dbReference type="EMBL" id="JBHSSK010000014">
    <property type="protein sequence ID" value="MFC6206855.1"/>
    <property type="molecule type" value="Genomic_DNA"/>
</dbReference>
<dbReference type="InterPro" id="IPR007737">
    <property type="entry name" value="Mga_HTH"/>
</dbReference>